<evidence type="ECO:0000256" key="5">
    <source>
        <dbReference type="ARBA" id="ARBA00022496"/>
    </source>
</evidence>
<comment type="caution">
    <text evidence="19">The sequence shown here is derived from an EMBL/GenBank/DDBJ whole genome shotgun (WGS) entry which is preliminary data.</text>
</comment>
<dbReference type="EMBL" id="VWXF01000004">
    <property type="protein sequence ID" value="NIF22448.1"/>
    <property type="molecule type" value="Genomic_DNA"/>
</dbReference>
<evidence type="ECO:0000256" key="13">
    <source>
        <dbReference type="PROSITE-ProRule" id="PRU01360"/>
    </source>
</evidence>
<dbReference type="InterPro" id="IPR010105">
    <property type="entry name" value="TonB_sidphr_rcpt"/>
</dbReference>
<dbReference type="Proteomes" id="UP001515683">
    <property type="component" value="Unassembled WGS sequence"/>
</dbReference>
<organism evidence="19 20">
    <name type="scientific">Candidatus Pantoea multigeneris</name>
    <dbReference type="NCBI Taxonomy" id="2608357"/>
    <lineage>
        <taxon>Bacteria</taxon>
        <taxon>Pseudomonadati</taxon>
        <taxon>Pseudomonadota</taxon>
        <taxon>Gammaproteobacteria</taxon>
        <taxon>Enterobacterales</taxon>
        <taxon>Erwiniaceae</taxon>
        <taxon>Pantoea</taxon>
    </lineage>
</organism>
<keyword evidence="9 14" id="KW-0798">TonB box</keyword>
<reference evidence="19 20" key="1">
    <citation type="journal article" date="2019" name="bioRxiv">
        <title>Bacteria contribute to plant secondary compound degradation in a generalist herbivore system.</title>
        <authorList>
            <person name="Francoeur C.B."/>
            <person name="Khadempour L."/>
            <person name="Moreira-Soto R.D."/>
            <person name="Gotting K."/>
            <person name="Book A.J."/>
            <person name="Pinto-Tomas A.A."/>
            <person name="Keefover-Ring K."/>
            <person name="Currie C.R."/>
        </authorList>
    </citation>
    <scope>NUCLEOTIDE SEQUENCE [LARGE SCALE GENOMIC DNA]</scope>
    <source>
        <strain evidence="19">Acro-835</strain>
    </source>
</reference>
<sequence>MQFKPLTFAILSALAVSCSASAENANDDTLVVSASKQTAKAASSRNVALVTVDESTLAEANVSRTDQLSRVLPGLQTGNSGSLIFQTISLRGISSASDYYNPAVSVYVDGVPQLSTYAMAPLLDVSSVEMLRGPQGTLYGRSAQGGVINIVTHQPDSTARGYIEGGYASRDGYHSKLNVSGPIQDGLLYGSATLLRQVDQGSMTNPATGSDHLGGSRMNAGNVKLRLAPDNQPWELNASLTEECTHATQDTYVPYNQVKSRTLDVLAGGSDPYLRRCTHSQSLSGKLTTDNWIFSVVGAWQQQQYQREFPYSYLTASIPERWNQNVQEIRAATRGNSSLDAVFGLYREAIHESLDSAYRLASTPYLSTVAATSSETLAAYSDLTWHITDAFDLGGGLRVSHDRAKTGYSGTSGGIPWGDRNQESDNQLLGQVSAGYQLNEAWRLYGRIAQGYKPAGFSYTPTAFTAAQAYAAEKSLNYELGSRYESRDITLAGALFYTHTRNLQLYSGPVGYQTLSNAGKADATGAEASASWQFAPGWRWAIDGNYVHSTFAGGSENYAGQRVPFVPRFAGSTSVTGTINTAWGALMPRAAINLTGPQYFDGDNTLRQGSYSTTDLRLGWQATDRVTVSAYLDNVFDRRYRTYGFVQAGSAYAQVNQGRTAGLDVQIALF</sequence>
<dbReference type="RefSeq" id="WP_167015108.1">
    <property type="nucleotide sequence ID" value="NZ_VWXF01000004.1"/>
</dbReference>
<proteinExistence type="inferred from homology"/>
<keyword evidence="11 19" id="KW-0675">Receptor</keyword>
<keyword evidence="12 13" id="KW-0998">Cell outer membrane</keyword>
<feature type="chain" id="PRO_5046364235" evidence="16">
    <location>
        <begin position="23"/>
        <end position="670"/>
    </location>
</feature>
<keyword evidence="10 13" id="KW-0472">Membrane</keyword>
<dbReference type="PROSITE" id="PS52016">
    <property type="entry name" value="TONB_DEPENDENT_REC_3"/>
    <property type="match status" value="1"/>
</dbReference>
<evidence type="ECO:0000256" key="3">
    <source>
        <dbReference type="ARBA" id="ARBA00022448"/>
    </source>
</evidence>
<dbReference type="InterPro" id="IPR012910">
    <property type="entry name" value="Plug_dom"/>
</dbReference>
<feature type="domain" description="TonB-dependent receptor-like beta-barrel" evidence="17">
    <location>
        <begin position="268"/>
        <end position="635"/>
    </location>
</feature>
<evidence type="ECO:0000256" key="4">
    <source>
        <dbReference type="ARBA" id="ARBA00022452"/>
    </source>
</evidence>
<dbReference type="Gene3D" id="2.40.170.20">
    <property type="entry name" value="TonB-dependent receptor, beta-barrel domain"/>
    <property type="match status" value="1"/>
</dbReference>
<keyword evidence="7" id="KW-0408">Iron</keyword>
<dbReference type="InterPro" id="IPR010916">
    <property type="entry name" value="TonB_box_CS"/>
</dbReference>
<dbReference type="PANTHER" id="PTHR32552:SF81">
    <property type="entry name" value="TONB-DEPENDENT OUTER MEMBRANE RECEPTOR"/>
    <property type="match status" value="1"/>
</dbReference>
<evidence type="ECO:0000256" key="1">
    <source>
        <dbReference type="ARBA" id="ARBA00004571"/>
    </source>
</evidence>
<dbReference type="Pfam" id="PF00593">
    <property type="entry name" value="TonB_dep_Rec_b-barrel"/>
    <property type="match status" value="1"/>
</dbReference>
<dbReference type="PANTHER" id="PTHR32552">
    <property type="entry name" value="FERRICHROME IRON RECEPTOR-RELATED"/>
    <property type="match status" value="1"/>
</dbReference>
<dbReference type="PROSITE" id="PS00430">
    <property type="entry name" value="TONB_DEPENDENT_REC_1"/>
    <property type="match status" value="1"/>
</dbReference>
<evidence type="ECO:0000259" key="18">
    <source>
        <dbReference type="Pfam" id="PF07715"/>
    </source>
</evidence>
<dbReference type="Pfam" id="PF07715">
    <property type="entry name" value="Plug"/>
    <property type="match status" value="1"/>
</dbReference>
<evidence type="ECO:0000256" key="12">
    <source>
        <dbReference type="ARBA" id="ARBA00023237"/>
    </source>
</evidence>
<dbReference type="SUPFAM" id="SSF56935">
    <property type="entry name" value="Porins"/>
    <property type="match status" value="1"/>
</dbReference>
<evidence type="ECO:0000256" key="6">
    <source>
        <dbReference type="ARBA" id="ARBA00022692"/>
    </source>
</evidence>
<evidence type="ECO:0000256" key="8">
    <source>
        <dbReference type="ARBA" id="ARBA00023065"/>
    </source>
</evidence>
<evidence type="ECO:0000259" key="17">
    <source>
        <dbReference type="Pfam" id="PF00593"/>
    </source>
</evidence>
<evidence type="ECO:0000256" key="2">
    <source>
        <dbReference type="ARBA" id="ARBA00009810"/>
    </source>
</evidence>
<keyword evidence="3 13" id="KW-0813">Transport</keyword>
<evidence type="ECO:0000256" key="11">
    <source>
        <dbReference type="ARBA" id="ARBA00023170"/>
    </source>
</evidence>
<feature type="domain" description="TonB-dependent receptor plug" evidence="18">
    <location>
        <begin position="50"/>
        <end position="147"/>
    </location>
</feature>
<evidence type="ECO:0000256" key="15">
    <source>
        <dbReference type="RuleBase" id="RU003357"/>
    </source>
</evidence>
<feature type="short sequence motif" description="TonB box" evidence="14">
    <location>
        <begin position="29"/>
        <end position="35"/>
    </location>
</feature>
<dbReference type="InterPro" id="IPR000531">
    <property type="entry name" value="Beta-barrel_TonB"/>
</dbReference>
<keyword evidence="16" id="KW-0732">Signal</keyword>
<evidence type="ECO:0000256" key="10">
    <source>
        <dbReference type="ARBA" id="ARBA00023136"/>
    </source>
</evidence>
<keyword evidence="8" id="KW-0406">Ion transport</keyword>
<evidence type="ECO:0000256" key="16">
    <source>
        <dbReference type="SAM" id="SignalP"/>
    </source>
</evidence>
<dbReference type="InterPro" id="IPR039426">
    <property type="entry name" value="TonB-dep_rcpt-like"/>
</dbReference>
<keyword evidence="20" id="KW-1185">Reference proteome</keyword>
<name>A0ABX0RAP6_9GAMM</name>
<gene>
    <name evidence="19" type="ORF">F3J40_12655</name>
</gene>
<accession>A0ABX0RAP6</accession>
<protein>
    <submittedName>
        <fullName evidence="19">TonB-dependent siderophore receptor</fullName>
    </submittedName>
</protein>
<keyword evidence="4 13" id="KW-1134">Transmembrane beta strand</keyword>
<evidence type="ECO:0000313" key="20">
    <source>
        <dbReference type="Proteomes" id="UP001515683"/>
    </source>
</evidence>
<comment type="subcellular location">
    <subcellularLocation>
        <location evidence="1 13">Cell outer membrane</location>
        <topology evidence="1 13">Multi-pass membrane protein</topology>
    </subcellularLocation>
</comment>
<keyword evidence="5" id="KW-0410">Iron transport</keyword>
<evidence type="ECO:0000313" key="19">
    <source>
        <dbReference type="EMBL" id="NIF22448.1"/>
    </source>
</evidence>
<dbReference type="NCBIfam" id="TIGR01783">
    <property type="entry name" value="TonB-siderophor"/>
    <property type="match status" value="1"/>
</dbReference>
<evidence type="ECO:0000256" key="14">
    <source>
        <dbReference type="PROSITE-ProRule" id="PRU10143"/>
    </source>
</evidence>
<feature type="signal peptide" evidence="16">
    <location>
        <begin position="1"/>
        <end position="22"/>
    </location>
</feature>
<dbReference type="PROSITE" id="PS51257">
    <property type="entry name" value="PROKAR_LIPOPROTEIN"/>
    <property type="match status" value="1"/>
</dbReference>
<evidence type="ECO:0000256" key="7">
    <source>
        <dbReference type="ARBA" id="ARBA00023004"/>
    </source>
</evidence>
<dbReference type="InterPro" id="IPR036942">
    <property type="entry name" value="Beta-barrel_TonB_sf"/>
</dbReference>
<dbReference type="CDD" id="cd01347">
    <property type="entry name" value="ligand_gated_channel"/>
    <property type="match status" value="1"/>
</dbReference>
<comment type="similarity">
    <text evidence="2 13 15">Belongs to the TonB-dependent receptor family.</text>
</comment>
<evidence type="ECO:0000256" key="9">
    <source>
        <dbReference type="ARBA" id="ARBA00023077"/>
    </source>
</evidence>
<keyword evidence="6 13" id="KW-0812">Transmembrane</keyword>